<keyword evidence="2" id="KW-1185">Reference proteome</keyword>
<reference evidence="2" key="1">
    <citation type="submission" date="2017-10" db="EMBL/GenBank/DDBJ databases">
        <title>Rapid genome shrinkage in a self-fertile nematode reveals novel sperm competition proteins.</title>
        <authorList>
            <person name="Yin D."/>
            <person name="Schwarz E.M."/>
            <person name="Thomas C.G."/>
            <person name="Felde R.L."/>
            <person name="Korf I.F."/>
            <person name="Cutter A.D."/>
            <person name="Schartner C.M."/>
            <person name="Ralston E.J."/>
            <person name="Meyer B.J."/>
            <person name="Haag E.S."/>
        </authorList>
    </citation>
    <scope>NUCLEOTIDE SEQUENCE [LARGE SCALE GENOMIC DNA]</scope>
    <source>
        <strain evidence="2">JU1422</strain>
    </source>
</reference>
<sequence length="136" mass="16398">MRVMDFSGQLYVHVKTDAIEKILDIFGYEDADEWMDFCKPGERANYIFQNIMLEIEIKSDEWECTDAESVDWAVYKNYLQKKRRRKTIAEQKSKCEQEQNNFRTKTILHRSENLGKELFFLIFYRSLCVVLKYQVL</sequence>
<comment type="caution">
    <text evidence="1">The sequence shown here is derived from an EMBL/GenBank/DDBJ whole genome shotgun (WGS) entry which is preliminary data.</text>
</comment>
<gene>
    <name evidence="1" type="primary">Cnig_chr_III.g9028</name>
    <name evidence="1" type="ORF">B9Z55_009028</name>
</gene>
<proteinExistence type="predicted"/>
<dbReference type="EMBL" id="PDUG01000003">
    <property type="protein sequence ID" value="PIC41694.1"/>
    <property type="molecule type" value="Genomic_DNA"/>
</dbReference>
<protein>
    <submittedName>
        <fullName evidence="1">Uncharacterized protein</fullName>
    </submittedName>
</protein>
<dbReference type="Proteomes" id="UP000230233">
    <property type="component" value="Chromosome III"/>
</dbReference>
<dbReference type="AlphaFoldDB" id="A0A2G5UQ78"/>
<evidence type="ECO:0000313" key="2">
    <source>
        <dbReference type="Proteomes" id="UP000230233"/>
    </source>
</evidence>
<evidence type="ECO:0000313" key="1">
    <source>
        <dbReference type="EMBL" id="PIC41694.1"/>
    </source>
</evidence>
<organism evidence="1 2">
    <name type="scientific">Caenorhabditis nigoni</name>
    <dbReference type="NCBI Taxonomy" id="1611254"/>
    <lineage>
        <taxon>Eukaryota</taxon>
        <taxon>Metazoa</taxon>
        <taxon>Ecdysozoa</taxon>
        <taxon>Nematoda</taxon>
        <taxon>Chromadorea</taxon>
        <taxon>Rhabditida</taxon>
        <taxon>Rhabditina</taxon>
        <taxon>Rhabditomorpha</taxon>
        <taxon>Rhabditoidea</taxon>
        <taxon>Rhabditidae</taxon>
        <taxon>Peloderinae</taxon>
        <taxon>Caenorhabditis</taxon>
    </lineage>
</organism>
<name>A0A2G5UQ78_9PELO</name>
<accession>A0A2G5UQ78</accession>